<dbReference type="GO" id="GO:0004360">
    <property type="term" value="F:glutamine-fructose-6-phosphate transaminase (isomerizing) activity"/>
    <property type="evidence" value="ECO:0007669"/>
    <property type="project" value="UniProtKB-EC"/>
</dbReference>
<dbReference type="InterPro" id="IPR005855">
    <property type="entry name" value="GFAT"/>
</dbReference>
<dbReference type="PROSITE" id="PS51278">
    <property type="entry name" value="GATASE_TYPE_2"/>
    <property type="match status" value="1"/>
</dbReference>
<comment type="catalytic activity">
    <reaction evidence="1 8">
        <text>D-fructose 6-phosphate + L-glutamine = D-glucosamine 6-phosphate + L-glutamate</text>
        <dbReference type="Rhea" id="RHEA:13237"/>
        <dbReference type="ChEBI" id="CHEBI:29985"/>
        <dbReference type="ChEBI" id="CHEBI:58359"/>
        <dbReference type="ChEBI" id="CHEBI:58725"/>
        <dbReference type="ChEBI" id="CHEBI:61527"/>
        <dbReference type="EC" id="2.6.1.16"/>
    </reaction>
</comment>
<keyword evidence="4 8" id="KW-0032">Aminotransferase</keyword>
<dbReference type="InterPro" id="IPR029055">
    <property type="entry name" value="Ntn_hydrolases_N"/>
</dbReference>
<evidence type="ECO:0000256" key="4">
    <source>
        <dbReference type="ARBA" id="ARBA00022576"/>
    </source>
</evidence>
<evidence type="ECO:0000256" key="7">
    <source>
        <dbReference type="ARBA" id="ARBA00022962"/>
    </source>
</evidence>
<gene>
    <name evidence="8 11" type="primary">glmS</name>
    <name evidence="11" type="ORF">H8708_04980</name>
</gene>
<dbReference type="NCBIfam" id="TIGR01135">
    <property type="entry name" value="glmS"/>
    <property type="match status" value="1"/>
</dbReference>
<dbReference type="NCBIfam" id="NF001484">
    <property type="entry name" value="PRK00331.1"/>
    <property type="match status" value="1"/>
</dbReference>
<evidence type="ECO:0000256" key="6">
    <source>
        <dbReference type="ARBA" id="ARBA00022737"/>
    </source>
</evidence>
<evidence type="ECO:0000256" key="5">
    <source>
        <dbReference type="ARBA" id="ARBA00022679"/>
    </source>
</evidence>
<dbReference type="HAMAP" id="MF_00164">
    <property type="entry name" value="GlmS"/>
    <property type="match status" value="1"/>
</dbReference>
<dbReference type="InterPro" id="IPR047084">
    <property type="entry name" value="GFAT_N"/>
</dbReference>
<proteinExistence type="inferred from homology"/>
<dbReference type="EMBL" id="JACRTJ010000012">
    <property type="protein sequence ID" value="MBC8598591.1"/>
    <property type="molecule type" value="Genomic_DNA"/>
</dbReference>
<accession>A0ABR7NR53</accession>
<feature type="domain" description="SIS" evidence="10">
    <location>
        <begin position="460"/>
        <end position="602"/>
    </location>
</feature>
<dbReference type="PANTHER" id="PTHR10937">
    <property type="entry name" value="GLUCOSAMINE--FRUCTOSE-6-PHOSPHATE AMINOTRANSFERASE, ISOMERIZING"/>
    <property type="match status" value="1"/>
</dbReference>
<dbReference type="RefSeq" id="WP_262427168.1">
    <property type="nucleotide sequence ID" value="NZ_JACRTJ010000012.1"/>
</dbReference>
<evidence type="ECO:0000259" key="10">
    <source>
        <dbReference type="PROSITE" id="PS51464"/>
    </source>
</evidence>
<comment type="subunit">
    <text evidence="8">Homodimer.</text>
</comment>
<comment type="caution">
    <text evidence="11">The sequence shown here is derived from an EMBL/GenBank/DDBJ whole genome shotgun (WGS) entry which is preliminary data.</text>
</comment>
<keyword evidence="6" id="KW-0677">Repeat</keyword>
<dbReference type="Gene3D" id="3.60.20.10">
    <property type="entry name" value="Glutamine Phosphoribosylpyrophosphate, subunit 1, domain 1"/>
    <property type="match status" value="1"/>
</dbReference>
<keyword evidence="12" id="KW-1185">Reference proteome</keyword>
<feature type="active site" description="Nucleophile; for GATase activity" evidence="8">
    <location>
        <position position="2"/>
    </location>
</feature>
<evidence type="ECO:0000256" key="2">
    <source>
        <dbReference type="ARBA" id="ARBA00012916"/>
    </source>
</evidence>
<evidence type="ECO:0000313" key="11">
    <source>
        <dbReference type="EMBL" id="MBC8598591.1"/>
    </source>
</evidence>
<keyword evidence="5 8" id="KW-0808">Transferase</keyword>
<sequence>MCGIIGFAGNTEAVPILLDGLERLEYRGYDSAGVAVASPEGRLQVKKCKGRLGVLREALAAQKPLTGQVGIGHTRWATHGEPNDVNAHPHVSQSGKLAVVHNGIIENYLEIKQSLLHKGVVFASDTDTEVIVQLLEYYYKKSSNLMDAVYEVLNRIKGAYAMGILCSDFPEQLIAVRKDAPLLIGYGADGNYIASDVTALLAHTRTVTYMEDDEVAVVTADHVQILGRDGCFLEKEKHQIQWDVSAAEKGGYAHFMLKEIMEQPEAVRRTIQPRLADGEIVFEELEDERDLMKGISRIYLVACGSAYHVGMIGKYALERLLGIPVEACLASEFRYSAPLLGESALVIVISQSGETLDSMAALREAKRRGSKVLSIVNVMGSSIARESDHVLYTWAGPEIAVATTKAYTTQTVLLLMLGVYLARRLDRIGNGEYQEIVRELHGLHERIGMVLKNLELYQKTAARYFNHDSVFYIGRNQDYALGMEGSLKLKEISYIHSESYAAGELKHGTISLIEPGTLVVALAAYEPLVEKMRSNIVEVRSRGAEVVAMTTEETRDMIGSQASEVFVIPKIHTLLQPVLGVVPLQLFAYYIALNRGCDIDKPRNLAKSVTVE</sequence>
<dbReference type="SUPFAM" id="SSF56235">
    <property type="entry name" value="N-terminal nucleophile aminohydrolases (Ntn hydrolases)"/>
    <property type="match status" value="1"/>
</dbReference>
<dbReference type="InterPro" id="IPR035490">
    <property type="entry name" value="GlmS/FrlB_SIS"/>
</dbReference>
<keyword evidence="7" id="KW-0315">Glutamine amidotransferase</keyword>
<dbReference type="EC" id="2.6.1.16" evidence="2 8"/>
<comment type="subcellular location">
    <subcellularLocation>
        <location evidence="8">Cytoplasm</location>
    </subcellularLocation>
</comment>
<dbReference type="PANTHER" id="PTHR10937:SF0">
    <property type="entry name" value="GLUTAMINE--FRUCTOSE-6-PHOSPHATE TRANSAMINASE (ISOMERIZING)"/>
    <property type="match status" value="1"/>
</dbReference>
<organism evidence="11 12">
    <name type="scientific">Enterocloster hominis</name>
    <name type="common">ex Liu et al. 2021</name>
    <dbReference type="NCBI Taxonomy" id="2763663"/>
    <lineage>
        <taxon>Bacteria</taxon>
        <taxon>Bacillati</taxon>
        <taxon>Bacillota</taxon>
        <taxon>Clostridia</taxon>
        <taxon>Lachnospirales</taxon>
        <taxon>Lachnospiraceae</taxon>
        <taxon>Enterocloster</taxon>
    </lineage>
</organism>
<feature type="active site" description="For Fru-6P isomerization activity" evidence="8">
    <location>
        <position position="607"/>
    </location>
</feature>
<evidence type="ECO:0000256" key="3">
    <source>
        <dbReference type="ARBA" id="ARBA00016090"/>
    </source>
</evidence>
<dbReference type="PROSITE" id="PS51464">
    <property type="entry name" value="SIS"/>
    <property type="match status" value="2"/>
</dbReference>
<dbReference type="InterPro" id="IPR017932">
    <property type="entry name" value="GATase_2_dom"/>
</dbReference>
<evidence type="ECO:0000256" key="8">
    <source>
        <dbReference type="HAMAP-Rule" id="MF_00164"/>
    </source>
</evidence>
<evidence type="ECO:0000256" key="1">
    <source>
        <dbReference type="ARBA" id="ARBA00001031"/>
    </source>
</evidence>
<name>A0ABR7NR53_9FIRM</name>
<dbReference type="Pfam" id="PF01380">
    <property type="entry name" value="SIS"/>
    <property type="match status" value="2"/>
</dbReference>
<dbReference type="Gene3D" id="3.40.50.10490">
    <property type="entry name" value="Glucose-6-phosphate isomerase like protein, domain 1"/>
    <property type="match status" value="2"/>
</dbReference>
<dbReference type="SUPFAM" id="SSF53697">
    <property type="entry name" value="SIS domain"/>
    <property type="match status" value="1"/>
</dbReference>
<dbReference type="CDD" id="cd00714">
    <property type="entry name" value="GFAT"/>
    <property type="match status" value="1"/>
</dbReference>
<dbReference type="Proteomes" id="UP000647491">
    <property type="component" value="Unassembled WGS sequence"/>
</dbReference>
<feature type="initiator methionine" description="Removed" evidence="8">
    <location>
        <position position="1"/>
    </location>
</feature>
<feature type="domain" description="Glutamine amidotransferase type-2" evidence="9">
    <location>
        <begin position="2"/>
        <end position="221"/>
    </location>
</feature>
<feature type="domain" description="SIS" evidence="10">
    <location>
        <begin position="287"/>
        <end position="427"/>
    </location>
</feature>
<dbReference type="CDD" id="cd05008">
    <property type="entry name" value="SIS_GlmS_GlmD_1"/>
    <property type="match status" value="1"/>
</dbReference>
<keyword evidence="8" id="KW-0963">Cytoplasm</keyword>
<dbReference type="CDD" id="cd05009">
    <property type="entry name" value="SIS_GlmS_GlmD_2"/>
    <property type="match status" value="1"/>
</dbReference>
<reference evidence="11 12" key="1">
    <citation type="submission" date="2020-08" db="EMBL/GenBank/DDBJ databases">
        <title>Genome public.</title>
        <authorList>
            <person name="Liu C."/>
            <person name="Sun Q."/>
        </authorList>
    </citation>
    <scope>NUCLEOTIDE SEQUENCE [LARGE SCALE GENOMIC DNA]</scope>
    <source>
        <strain evidence="11 12">BX10</strain>
    </source>
</reference>
<comment type="function">
    <text evidence="8">Catalyzes the first step in hexosamine metabolism, converting fructose-6P into glucosamine-6P using glutamine as a nitrogen source.</text>
</comment>
<dbReference type="Pfam" id="PF13522">
    <property type="entry name" value="GATase_6"/>
    <property type="match status" value="1"/>
</dbReference>
<dbReference type="InterPro" id="IPR046348">
    <property type="entry name" value="SIS_dom_sf"/>
</dbReference>
<protein>
    <recommendedName>
        <fullName evidence="3 8">Glutamine--fructose-6-phosphate aminotransferase [isomerizing]</fullName>
        <ecNumber evidence="2 8">2.6.1.16</ecNumber>
    </recommendedName>
    <alternativeName>
        <fullName evidence="8">D-fructose-6-phosphate amidotransferase</fullName>
    </alternativeName>
    <alternativeName>
        <fullName evidence="8">GFAT</fullName>
    </alternativeName>
    <alternativeName>
        <fullName evidence="8">Glucosamine-6-phosphate synthase</fullName>
    </alternativeName>
    <alternativeName>
        <fullName evidence="8">Hexosephosphate aminotransferase</fullName>
    </alternativeName>
    <alternativeName>
        <fullName evidence="8">L-glutamine--D-fructose-6-phosphate amidotransferase</fullName>
    </alternativeName>
</protein>
<evidence type="ECO:0000259" key="9">
    <source>
        <dbReference type="PROSITE" id="PS51278"/>
    </source>
</evidence>
<dbReference type="InterPro" id="IPR035466">
    <property type="entry name" value="GlmS/AgaS_SIS"/>
</dbReference>
<dbReference type="InterPro" id="IPR001347">
    <property type="entry name" value="SIS_dom"/>
</dbReference>
<evidence type="ECO:0000313" key="12">
    <source>
        <dbReference type="Proteomes" id="UP000647491"/>
    </source>
</evidence>